<keyword evidence="2" id="KW-1185">Reference proteome</keyword>
<gene>
    <name evidence="1" type="ORF">MAAFP003_8</name>
</gene>
<feature type="non-terminal residue" evidence="1">
    <location>
        <position position="1"/>
    </location>
</feature>
<reference evidence="1" key="1">
    <citation type="submission" date="2018-01" db="EMBL/GenBank/DDBJ databases">
        <authorList>
            <consortium name="Urmite Genomes"/>
        </authorList>
    </citation>
    <scope>NUCLEOTIDE SEQUENCE [LARGE SCALE GENOMIC DNA]</scope>
    <source>
        <strain evidence="1">AFP003</strain>
    </source>
</reference>
<name>A0A2K4Y3I2_9MYCO</name>
<accession>A0A2K4Y3I2</accession>
<dbReference type="EMBL" id="FXEG02000001">
    <property type="protein sequence ID" value="SOX51348.1"/>
    <property type="molecule type" value="Genomic_DNA"/>
</dbReference>
<dbReference type="Proteomes" id="UP000236318">
    <property type="component" value="Unassembled WGS sequence"/>
</dbReference>
<sequence>VERRTPKKVVVSKAAVKKSGVRATKASAKLEGRVVPAGYRRSATVRAYIAKQQPPKR</sequence>
<dbReference type="AlphaFoldDB" id="A0A2K4Y3I2"/>
<evidence type="ECO:0000313" key="2">
    <source>
        <dbReference type="Proteomes" id="UP000236318"/>
    </source>
</evidence>
<comment type="caution">
    <text evidence="1">The sequence shown here is derived from an EMBL/GenBank/DDBJ whole genome shotgun (WGS) entry which is preliminary data.</text>
</comment>
<organism evidence="1 2">
    <name type="scientific">Mycobacterium ahvazicum</name>
    <dbReference type="NCBI Taxonomy" id="1964395"/>
    <lineage>
        <taxon>Bacteria</taxon>
        <taxon>Bacillati</taxon>
        <taxon>Actinomycetota</taxon>
        <taxon>Actinomycetes</taxon>
        <taxon>Mycobacteriales</taxon>
        <taxon>Mycobacteriaceae</taxon>
        <taxon>Mycobacterium</taxon>
        <taxon>Mycobacterium simiae complex</taxon>
    </lineage>
</organism>
<proteinExistence type="predicted"/>
<protein>
    <submittedName>
        <fullName evidence="1">Uncharacterized protein</fullName>
    </submittedName>
</protein>
<evidence type="ECO:0000313" key="1">
    <source>
        <dbReference type="EMBL" id="SOX51348.1"/>
    </source>
</evidence>